<reference evidence="1 2" key="1">
    <citation type="submission" date="2019-09" db="EMBL/GenBank/DDBJ databases">
        <authorList>
            <person name="Depoorter E."/>
        </authorList>
    </citation>
    <scope>NUCLEOTIDE SEQUENCE [LARGE SCALE GENOMIC DNA]</scope>
    <source>
        <strain evidence="1">LMG 20980</strain>
    </source>
</reference>
<sequence length="220" mass="24836">MDRSDLLDISLFDTERADGSFLMPWPLPGNPSALLPFYHFSEWQRFLEARRLHPAIPEIVGSKFRRAQRLYLLGWIDFGLVKAGELVAMTALELALKDRYGGFFIQQDMRKSGKKSHSERMPSLAQLLEHMVEKDGLTDASLTFTKLYGGSVISLLYESKASRDAAKKNGMPKAITLAGIRNSLAHGDPFDGLPWAGLLELIRDLIEYAYRSYLQEIKLA</sequence>
<dbReference type="AlphaFoldDB" id="A0A6P2G9A8"/>
<proteinExistence type="predicted"/>
<name>A0A6P2G9A8_9BURK</name>
<evidence type="ECO:0000313" key="2">
    <source>
        <dbReference type="Proteomes" id="UP000494201"/>
    </source>
</evidence>
<dbReference type="EMBL" id="CABVLY010000009">
    <property type="protein sequence ID" value="VVU50137.1"/>
    <property type="molecule type" value="Genomic_DNA"/>
</dbReference>
<protein>
    <submittedName>
        <fullName evidence="1">Uncharacterized protein</fullName>
    </submittedName>
</protein>
<evidence type="ECO:0000313" key="1">
    <source>
        <dbReference type="EMBL" id="VVU50137.1"/>
    </source>
</evidence>
<accession>A0A6P2G9A8</accession>
<organism evidence="1 2">
    <name type="scientific">Burkholderia anthina</name>
    <dbReference type="NCBI Taxonomy" id="179879"/>
    <lineage>
        <taxon>Bacteria</taxon>
        <taxon>Pseudomonadati</taxon>
        <taxon>Pseudomonadota</taxon>
        <taxon>Betaproteobacteria</taxon>
        <taxon>Burkholderiales</taxon>
        <taxon>Burkholderiaceae</taxon>
        <taxon>Burkholderia</taxon>
        <taxon>Burkholderia cepacia complex</taxon>
    </lineage>
</organism>
<gene>
    <name evidence="1" type="ORF">BAN20980_02847</name>
</gene>
<dbReference type="Proteomes" id="UP000494201">
    <property type="component" value="Unassembled WGS sequence"/>
</dbReference>